<evidence type="ECO:0008006" key="4">
    <source>
        <dbReference type="Google" id="ProtNLM"/>
    </source>
</evidence>
<feature type="region of interest" description="Disordered" evidence="1">
    <location>
        <begin position="67"/>
        <end position="185"/>
    </location>
</feature>
<keyword evidence="3" id="KW-1185">Reference proteome</keyword>
<feature type="region of interest" description="Disordered" evidence="1">
    <location>
        <begin position="1"/>
        <end position="29"/>
    </location>
</feature>
<feature type="compositionally biased region" description="Low complexity" evidence="1">
    <location>
        <begin position="226"/>
        <end position="235"/>
    </location>
</feature>
<reference evidence="2 3" key="1">
    <citation type="submission" date="2018-01" db="EMBL/GenBank/DDBJ databases">
        <title>Complete genome sequence of Salinigranum rubrum GX10T, an extremely halophilic archaeon isolated from a marine solar saltern.</title>
        <authorList>
            <person name="Han S."/>
        </authorList>
    </citation>
    <scope>NUCLEOTIDE SEQUENCE [LARGE SCALE GENOMIC DNA]</scope>
    <source>
        <strain evidence="2 3">GX10</strain>
    </source>
</reference>
<dbReference type="Proteomes" id="UP000236584">
    <property type="component" value="Chromosome"/>
</dbReference>
<dbReference type="OrthoDB" id="26305at2157"/>
<dbReference type="PANTHER" id="PTHR16537:SF1">
    <property type="entry name" value="PROTEIN ZNRD2"/>
    <property type="match status" value="1"/>
</dbReference>
<feature type="region of interest" description="Disordered" evidence="1">
    <location>
        <begin position="198"/>
        <end position="235"/>
    </location>
</feature>
<evidence type="ECO:0000313" key="2">
    <source>
        <dbReference type="EMBL" id="AUV83682.1"/>
    </source>
</evidence>
<proteinExistence type="predicted"/>
<accession>A0A2I8VP35</accession>
<feature type="compositionally biased region" description="Low complexity" evidence="1">
    <location>
        <begin position="87"/>
        <end position="109"/>
    </location>
</feature>
<organism evidence="2 3">
    <name type="scientific">Salinigranum rubrum</name>
    <dbReference type="NCBI Taxonomy" id="755307"/>
    <lineage>
        <taxon>Archaea</taxon>
        <taxon>Methanobacteriati</taxon>
        <taxon>Methanobacteriota</taxon>
        <taxon>Stenosarchaea group</taxon>
        <taxon>Halobacteria</taxon>
        <taxon>Halobacteriales</taxon>
        <taxon>Haloferacaceae</taxon>
        <taxon>Salinigranum</taxon>
    </lineage>
</organism>
<gene>
    <name evidence="2" type="ORF">C2R22_20220</name>
</gene>
<name>A0A2I8VP35_9EURY</name>
<dbReference type="PANTHER" id="PTHR16537">
    <property type="entry name" value="SJOEGREN SYNDROME/SCLERODERMA AUTOANTIGEN 1"/>
    <property type="match status" value="1"/>
</dbReference>
<sequence>MSDFDKEAERQKLREKFDRDKQKRKETERMSQLLLQGATMTNRHCDTCGDPLFRYQGQEFCATCEGRAQEADEQAQAQAQTESDAKPATTDETAAAAEAAEGTGAADPTTNERALDADAAGHPTGQGGGGYGDDAESMVETAAGTSGHAGTGADRDTTNTGARTAETRTGTGRTTSTGSASVGGDALADARASLVRTLTHHAQQAEAADGPRRATDHLSAAREAAEALAALERGR</sequence>
<dbReference type="GeneID" id="35594470"/>
<dbReference type="KEGG" id="srub:C2R22_20220"/>
<protein>
    <recommendedName>
        <fullName evidence="4">Sjogren's syndrome/scleroderma autoantigen 1 (Autoantigen p27)</fullName>
    </recommendedName>
</protein>
<dbReference type="EMBL" id="CP026309">
    <property type="protein sequence ID" value="AUV83682.1"/>
    <property type="molecule type" value="Genomic_DNA"/>
</dbReference>
<feature type="compositionally biased region" description="Basic and acidic residues" evidence="1">
    <location>
        <begin position="209"/>
        <end position="225"/>
    </location>
</feature>
<feature type="compositionally biased region" description="Low complexity" evidence="1">
    <location>
        <begin position="141"/>
        <end position="184"/>
    </location>
</feature>
<dbReference type="InterPro" id="IPR051888">
    <property type="entry name" value="UPF0148_domain"/>
</dbReference>
<dbReference type="InterPro" id="IPR009563">
    <property type="entry name" value="SSSCA1"/>
</dbReference>
<dbReference type="AlphaFoldDB" id="A0A2I8VP35"/>
<dbReference type="Pfam" id="PF06677">
    <property type="entry name" value="Auto_anti-p27"/>
    <property type="match status" value="1"/>
</dbReference>
<dbReference type="RefSeq" id="WP_103427371.1">
    <property type="nucleotide sequence ID" value="NZ_CP026309.1"/>
</dbReference>
<evidence type="ECO:0000313" key="3">
    <source>
        <dbReference type="Proteomes" id="UP000236584"/>
    </source>
</evidence>
<evidence type="ECO:0000256" key="1">
    <source>
        <dbReference type="SAM" id="MobiDB-lite"/>
    </source>
</evidence>